<dbReference type="InterPro" id="IPR052625">
    <property type="entry name" value="Chl_b_Red"/>
</dbReference>
<dbReference type="Gene3D" id="3.40.50.720">
    <property type="entry name" value="NAD(P)-binding Rossmann-like Domain"/>
    <property type="match status" value="1"/>
</dbReference>
<dbReference type="EMBL" id="CP001097">
    <property type="protein sequence ID" value="ACD90338.1"/>
    <property type="molecule type" value="Genomic_DNA"/>
</dbReference>
<dbReference type="CDD" id="cd05233">
    <property type="entry name" value="SDR_c"/>
    <property type="match status" value="1"/>
</dbReference>
<dbReference type="PANTHER" id="PTHR24314:SF26">
    <property type="match status" value="1"/>
</dbReference>
<name>B3ECR3_CHLL2</name>
<dbReference type="Pfam" id="PF00106">
    <property type="entry name" value="adh_short"/>
    <property type="match status" value="1"/>
</dbReference>
<gene>
    <name evidence="1" type="ordered locus">Clim_1271</name>
</gene>
<sequence length="269" mass="29062">MRQLGVVITGGSTGLGFELAAGFLEAGDQVVICGRNAARIERALEALAIRVPSGVVHGMVCDVSHPPDLTRFLSFVRQRLGRVDRWINNAGSAGSLQQSLWELRSEEMLELCSTNLAGSMMACAGALRLMLEQPPSQNPVYHVFNMGFSSAGARFSRSSIPHRVSKTAVASLTAFLSEELLRNAITSVGVHELSPGMVKTGLLFRGVSPETGRFLEAVAEDPEKVAKTLVPKIRHVATRSRPLRYASFAETFVRSIKAILVSRKAFSAP</sequence>
<accession>B3ECR3</accession>
<dbReference type="KEGG" id="cli:Clim_1271"/>
<evidence type="ECO:0000313" key="2">
    <source>
        <dbReference type="Proteomes" id="UP000008841"/>
    </source>
</evidence>
<dbReference type="InterPro" id="IPR002347">
    <property type="entry name" value="SDR_fam"/>
</dbReference>
<evidence type="ECO:0000313" key="1">
    <source>
        <dbReference type="EMBL" id="ACD90338.1"/>
    </source>
</evidence>
<dbReference type="STRING" id="290315.Clim_1271"/>
<dbReference type="AlphaFoldDB" id="B3ECR3"/>
<dbReference type="PANTHER" id="PTHR24314">
    <property type="entry name" value="NON-SPECIFIC LIPID TRANSFER PROTEIN-RELATED"/>
    <property type="match status" value="1"/>
</dbReference>
<dbReference type="Proteomes" id="UP000008841">
    <property type="component" value="Chromosome"/>
</dbReference>
<dbReference type="GO" id="GO:0010304">
    <property type="term" value="P:PSII associated light-harvesting complex II catabolic process"/>
    <property type="evidence" value="ECO:0007669"/>
    <property type="project" value="TreeGrafter"/>
</dbReference>
<dbReference type="RefSeq" id="WP_012466215.1">
    <property type="nucleotide sequence ID" value="NC_010803.1"/>
</dbReference>
<proteinExistence type="predicted"/>
<dbReference type="GO" id="GO:0034256">
    <property type="term" value="F:chlorophyll(ide) b reductase activity"/>
    <property type="evidence" value="ECO:0007669"/>
    <property type="project" value="TreeGrafter"/>
</dbReference>
<dbReference type="SUPFAM" id="SSF51735">
    <property type="entry name" value="NAD(P)-binding Rossmann-fold domains"/>
    <property type="match status" value="1"/>
</dbReference>
<dbReference type="PRINTS" id="PR00081">
    <property type="entry name" value="GDHRDH"/>
</dbReference>
<dbReference type="InterPro" id="IPR036291">
    <property type="entry name" value="NAD(P)-bd_dom_sf"/>
</dbReference>
<dbReference type="eggNOG" id="COG1028">
    <property type="taxonomic scope" value="Bacteria"/>
</dbReference>
<protein>
    <submittedName>
        <fullName evidence="1">Short-chain dehydrogenase/reductase SDR</fullName>
    </submittedName>
</protein>
<dbReference type="GO" id="GO:0015996">
    <property type="term" value="P:chlorophyll catabolic process"/>
    <property type="evidence" value="ECO:0007669"/>
    <property type="project" value="TreeGrafter"/>
</dbReference>
<organism evidence="1 2">
    <name type="scientific">Chlorobium limicola (strain DSM 245 / NBRC 103803 / 6330)</name>
    <dbReference type="NCBI Taxonomy" id="290315"/>
    <lineage>
        <taxon>Bacteria</taxon>
        <taxon>Pseudomonadati</taxon>
        <taxon>Chlorobiota</taxon>
        <taxon>Chlorobiia</taxon>
        <taxon>Chlorobiales</taxon>
        <taxon>Chlorobiaceae</taxon>
        <taxon>Chlorobium/Pelodictyon group</taxon>
        <taxon>Chlorobium</taxon>
    </lineage>
</organism>
<dbReference type="HOGENOM" id="CLU_010194_2_4_10"/>
<reference evidence="1 2" key="1">
    <citation type="submission" date="2008-05" db="EMBL/GenBank/DDBJ databases">
        <title>Complete sequence of Chlorobium limicola DSM 245.</title>
        <authorList>
            <consortium name="US DOE Joint Genome Institute"/>
            <person name="Lucas S."/>
            <person name="Copeland A."/>
            <person name="Lapidus A."/>
            <person name="Glavina del Rio T."/>
            <person name="Dalin E."/>
            <person name="Tice H."/>
            <person name="Bruce D."/>
            <person name="Goodwin L."/>
            <person name="Pitluck S."/>
            <person name="Schmutz J."/>
            <person name="Larimer F."/>
            <person name="Land M."/>
            <person name="Hauser L."/>
            <person name="Kyrpides N."/>
            <person name="Ovchinnikova G."/>
            <person name="Zhao F."/>
            <person name="Li T."/>
            <person name="Liu Z."/>
            <person name="Overmann J."/>
            <person name="Bryant D.A."/>
            <person name="Richardson P."/>
        </authorList>
    </citation>
    <scope>NUCLEOTIDE SEQUENCE [LARGE SCALE GENOMIC DNA]</scope>
    <source>
        <strain evidence="2">DSM 245 / NBRC 103803 / 6330</strain>
    </source>
</reference>